<feature type="compositionally biased region" description="Basic and acidic residues" evidence="1">
    <location>
        <begin position="225"/>
        <end position="239"/>
    </location>
</feature>
<proteinExistence type="predicted"/>
<feature type="compositionally biased region" description="Basic and acidic residues" evidence="1">
    <location>
        <begin position="184"/>
        <end position="194"/>
    </location>
</feature>
<keyword evidence="2" id="KW-0812">Transmembrane</keyword>
<organism evidence="4 5">
    <name type="scientific">Nocardia abscessus</name>
    <dbReference type="NCBI Taxonomy" id="120957"/>
    <lineage>
        <taxon>Bacteria</taxon>
        <taxon>Bacillati</taxon>
        <taxon>Actinomycetota</taxon>
        <taxon>Actinomycetes</taxon>
        <taxon>Mycobacteriales</taxon>
        <taxon>Nocardiaceae</taxon>
        <taxon>Nocardia</taxon>
    </lineage>
</organism>
<feature type="transmembrane region" description="Helical" evidence="2">
    <location>
        <begin position="69"/>
        <end position="90"/>
    </location>
</feature>
<keyword evidence="2" id="KW-1133">Transmembrane helix</keyword>
<dbReference type="EMBL" id="JADLRE010000009">
    <property type="protein sequence ID" value="MBF6226032.1"/>
    <property type="molecule type" value="Genomic_DNA"/>
</dbReference>
<accession>A0ABS0C6N1</accession>
<gene>
    <name evidence="4" type="ORF">IU470_13095</name>
</gene>
<evidence type="ECO:0000313" key="4">
    <source>
        <dbReference type="EMBL" id="MBF6226032.1"/>
    </source>
</evidence>
<feature type="region of interest" description="Disordered" evidence="1">
    <location>
        <begin position="127"/>
        <end position="194"/>
    </location>
</feature>
<keyword evidence="2" id="KW-0472">Membrane</keyword>
<feature type="region of interest" description="Disordered" evidence="1">
    <location>
        <begin position="224"/>
        <end position="257"/>
    </location>
</feature>
<evidence type="ECO:0000256" key="1">
    <source>
        <dbReference type="SAM" id="MobiDB-lite"/>
    </source>
</evidence>
<reference evidence="4 5" key="1">
    <citation type="submission" date="2020-10" db="EMBL/GenBank/DDBJ databases">
        <title>Identification of Nocardia species via Next-generation sequencing and recognition of intraspecies genetic diversity.</title>
        <authorList>
            <person name="Li P."/>
            <person name="Li P."/>
            <person name="Lu B."/>
        </authorList>
    </citation>
    <scope>NUCLEOTIDE SEQUENCE [LARGE SCALE GENOMIC DNA]</scope>
    <source>
        <strain evidence="4 5">N-11</strain>
    </source>
</reference>
<sequence>MAWAGFGLGSVMSMAMNWLHTWLPADHMPEGWSPGVAPQIGSAVWPVFLLLSVEALARVRWRQGLLWSLARYGGVGTVAAGSAVISYGHVHDVLTSWGYDTWAAAVGPLVIDGLMVACGFAMLSESGNHDTDKPDTPPAAPVPATAPTRDPSSAAPGTDATASDTHAPARDRDAPERASAVTPRDSESELDRDERIRRMHLAGKSTRQIGLAVGVSHTTVARIVARNDDGDSSRDRSDSTPDLALITTPANGKETLS</sequence>
<dbReference type="InterPro" id="IPR021235">
    <property type="entry name" value="DUF2637"/>
</dbReference>
<dbReference type="Pfam" id="PF10935">
    <property type="entry name" value="DUF2637"/>
    <property type="match status" value="1"/>
</dbReference>
<dbReference type="RefSeq" id="WP_195033211.1">
    <property type="nucleotide sequence ID" value="NZ_JADLRE010000009.1"/>
</dbReference>
<name>A0ABS0C6N1_9NOCA</name>
<feature type="domain" description="Transposase IS30-like HTH" evidence="3">
    <location>
        <begin position="193"/>
        <end position="227"/>
    </location>
</feature>
<feature type="transmembrane region" description="Helical" evidence="2">
    <location>
        <begin position="102"/>
        <end position="123"/>
    </location>
</feature>
<evidence type="ECO:0000256" key="2">
    <source>
        <dbReference type="SAM" id="Phobius"/>
    </source>
</evidence>
<comment type="caution">
    <text evidence="4">The sequence shown here is derived from an EMBL/GenBank/DDBJ whole genome shotgun (WGS) entry which is preliminary data.</text>
</comment>
<dbReference type="Proteomes" id="UP000807309">
    <property type="component" value="Unassembled WGS sequence"/>
</dbReference>
<protein>
    <submittedName>
        <fullName evidence="4">Helix-turn-helix domain-containing protein</fullName>
    </submittedName>
</protein>
<evidence type="ECO:0000313" key="5">
    <source>
        <dbReference type="Proteomes" id="UP000807309"/>
    </source>
</evidence>
<feature type="transmembrane region" description="Helical" evidence="2">
    <location>
        <begin position="36"/>
        <end position="57"/>
    </location>
</feature>
<evidence type="ECO:0000259" key="3">
    <source>
        <dbReference type="Pfam" id="PF13936"/>
    </source>
</evidence>
<keyword evidence="5" id="KW-1185">Reference proteome</keyword>
<dbReference type="InterPro" id="IPR025246">
    <property type="entry name" value="IS30-like_HTH"/>
</dbReference>
<feature type="compositionally biased region" description="Basic and acidic residues" evidence="1">
    <location>
        <begin position="167"/>
        <end position="176"/>
    </location>
</feature>
<dbReference type="Pfam" id="PF13936">
    <property type="entry name" value="HTH_38"/>
    <property type="match status" value="1"/>
</dbReference>
<feature type="compositionally biased region" description="Low complexity" evidence="1">
    <location>
        <begin position="142"/>
        <end position="151"/>
    </location>
</feature>